<accession>A0A7N9CHI1</accession>
<reference evidence="2" key="3">
    <citation type="submission" date="2025-09" db="UniProtKB">
        <authorList>
            <consortium name="Ensembl"/>
        </authorList>
    </citation>
    <scope>IDENTIFICATION</scope>
</reference>
<reference evidence="2" key="2">
    <citation type="submission" date="2025-08" db="UniProtKB">
        <authorList>
            <consortium name="Ensembl"/>
        </authorList>
    </citation>
    <scope>IDENTIFICATION</scope>
</reference>
<evidence type="ECO:0000313" key="2">
    <source>
        <dbReference type="Ensembl" id="ENSMFAP00000050288.1"/>
    </source>
</evidence>
<sequence>MQKLPHSVHQEQPHTVWADRKSCQIQQADDFRDMSTGYRTPVITTTMKLGFRKEVNHIRNPVTSMSSCQTTQGTRVNRAQGALGSWPSPEGPEATYVGD</sequence>
<organism evidence="2 3">
    <name type="scientific">Macaca fascicularis</name>
    <name type="common">Crab-eating macaque</name>
    <name type="synonym">Cynomolgus monkey</name>
    <dbReference type="NCBI Taxonomy" id="9541"/>
    <lineage>
        <taxon>Eukaryota</taxon>
        <taxon>Metazoa</taxon>
        <taxon>Chordata</taxon>
        <taxon>Craniata</taxon>
        <taxon>Vertebrata</taxon>
        <taxon>Euteleostomi</taxon>
        <taxon>Mammalia</taxon>
        <taxon>Eutheria</taxon>
        <taxon>Euarchontoglires</taxon>
        <taxon>Primates</taxon>
        <taxon>Haplorrhini</taxon>
        <taxon>Catarrhini</taxon>
        <taxon>Cercopithecidae</taxon>
        <taxon>Cercopithecinae</taxon>
        <taxon>Macaca</taxon>
    </lineage>
</organism>
<dbReference type="AlphaFoldDB" id="A0A7N9CHI1"/>
<reference evidence="2 3" key="1">
    <citation type="submission" date="2013-03" db="EMBL/GenBank/DDBJ databases">
        <authorList>
            <person name="Warren W."/>
            <person name="Wilson R.K."/>
        </authorList>
    </citation>
    <scope>NUCLEOTIDE SEQUENCE</scope>
</reference>
<dbReference type="GeneTree" id="ENSGT00860000135543"/>
<feature type="region of interest" description="Disordered" evidence="1">
    <location>
        <begin position="80"/>
        <end position="99"/>
    </location>
</feature>
<proteinExistence type="predicted"/>
<dbReference type="Ensembl" id="ENSMFAT00000094278.1">
    <property type="protein sequence ID" value="ENSMFAP00000050288.1"/>
    <property type="gene ID" value="ENSMFAG00000064167.1"/>
</dbReference>
<keyword evidence="3" id="KW-1185">Reference proteome</keyword>
<name>A0A7N9CHI1_MACFA</name>
<protein>
    <submittedName>
        <fullName evidence="2">Uncharacterized protein</fullName>
    </submittedName>
</protein>
<evidence type="ECO:0000313" key="3">
    <source>
        <dbReference type="Proteomes" id="UP000233100"/>
    </source>
</evidence>
<dbReference type="Proteomes" id="UP000233100">
    <property type="component" value="Chromosome 1"/>
</dbReference>
<evidence type="ECO:0000256" key="1">
    <source>
        <dbReference type="SAM" id="MobiDB-lite"/>
    </source>
</evidence>